<evidence type="ECO:0000256" key="5">
    <source>
        <dbReference type="ARBA" id="ARBA00038359"/>
    </source>
</evidence>
<evidence type="ECO:0000313" key="10">
    <source>
        <dbReference type="Proteomes" id="UP001166286"/>
    </source>
</evidence>
<dbReference type="GO" id="GO:0016020">
    <property type="term" value="C:membrane"/>
    <property type="evidence" value="ECO:0007669"/>
    <property type="project" value="UniProtKB-SubCell"/>
</dbReference>
<proteinExistence type="inferred from homology"/>
<dbReference type="EMBL" id="JAFEKC020000014">
    <property type="protein sequence ID" value="KAK0510946.1"/>
    <property type="molecule type" value="Genomic_DNA"/>
</dbReference>
<name>A0AA39QYU1_9LECA</name>
<keyword evidence="3 7" id="KW-1133">Transmembrane helix</keyword>
<dbReference type="Proteomes" id="UP001166286">
    <property type="component" value="Unassembled WGS sequence"/>
</dbReference>
<evidence type="ECO:0000259" key="8">
    <source>
        <dbReference type="Pfam" id="PF20684"/>
    </source>
</evidence>
<evidence type="ECO:0000256" key="6">
    <source>
        <dbReference type="SAM" id="MobiDB-lite"/>
    </source>
</evidence>
<feature type="transmembrane region" description="Helical" evidence="7">
    <location>
        <begin position="247"/>
        <end position="270"/>
    </location>
</feature>
<comment type="subcellular location">
    <subcellularLocation>
        <location evidence="1">Membrane</location>
        <topology evidence="1">Multi-pass membrane protein</topology>
    </subcellularLocation>
</comment>
<keyword evidence="10" id="KW-1185">Reference proteome</keyword>
<accession>A0AA39QYU1</accession>
<dbReference type="PANTHER" id="PTHR33048">
    <property type="entry name" value="PTH11-LIKE INTEGRAL MEMBRANE PROTEIN (AFU_ORTHOLOGUE AFUA_5G11245)"/>
    <property type="match status" value="1"/>
</dbReference>
<evidence type="ECO:0000256" key="4">
    <source>
        <dbReference type="ARBA" id="ARBA00023136"/>
    </source>
</evidence>
<evidence type="ECO:0000256" key="7">
    <source>
        <dbReference type="SAM" id="Phobius"/>
    </source>
</evidence>
<comment type="similarity">
    <text evidence="5">Belongs to the SAT4 family.</text>
</comment>
<feature type="transmembrane region" description="Helical" evidence="7">
    <location>
        <begin position="175"/>
        <end position="200"/>
    </location>
</feature>
<feature type="transmembrane region" description="Helical" evidence="7">
    <location>
        <begin position="104"/>
        <end position="129"/>
    </location>
</feature>
<feature type="transmembrane region" description="Helical" evidence="7">
    <location>
        <begin position="62"/>
        <end position="84"/>
    </location>
</feature>
<keyword evidence="2 7" id="KW-0812">Transmembrane</keyword>
<feature type="transmembrane region" description="Helical" evidence="7">
    <location>
        <begin position="141"/>
        <end position="163"/>
    </location>
</feature>
<evidence type="ECO:0000256" key="1">
    <source>
        <dbReference type="ARBA" id="ARBA00004141"/>
    </source>
</evidence>
<dbReference type="Pfam" id="PF20684">
    <property type="entry name" value="Fung_rhodopsin"/>
    <property type="match status" value="1"/>
</dbReference>
<feature type="compositionally biased region" description="Polar residues" evidence="6">
    <location>
        <begin position="298"/>
        <end position="316"/>
    </location>
</feature>
<feature type="transmembrane region" description="Helical" evidence="7">
    <location>
        <begin position="212"/>
        <end position="235"/>
    </location>
</feature>
<feature type="region of interest" description="Disordered" evidence="6">
    <location>
        <begin position="298"/>
        <end position="322"/>
    </location>
</feature>
<gene>
    <name evidence="9" type="ORF">JMJ35_006498</name>
</gene>
<protein>
    <recommendedName>
        <fullName evidence="8">Rhodopsin domain-containing protein</fullName>
    </recommendedName>
</protein>
<feature type="domain" description="Rhodopsin" evidence="8">
    <location>
        <begin position="46"/>
        <end position="275"/>
    </location>
</feature>
<reference evidence="9" key="1">
    <citation type="submission" date="2023-03" db="EMBL/GenBank/DDBJ databases">
        <title>Complete genome of Cladonia borealis.</title>
        <authorList>
            <person name="Park H."/>
        </authorList>
    </citation>
    <scope>NUCLEOTIDE SEQUENCE</scope>
    <source>
        <strain evidence="9">ANT050790</strain>
    </source>
</reference>
<feature type="transmembrane region" description="Helical" evidence="7">
    <location>
        <begin position="28"/>
        <end position="50"/>
    </location>
</feature>
<keyword evidence="4 7" id="KW-0472">Membrane</keyword>
<evidence type="ECO:0000256" key="2">
    <source>
        <dbReference type="ARBA" id="ARBA00022692"/>
    </source>
</evidence>
<comment type="caution">
    <text evidence="9">The sequence shown here is derived from an EMBL/GenBank/DDBJ whole genome shotgun (WGS) entry which is preliminary data.</text>
</comment>
<sequence>MFGEHSAQPIDMHSTAVSDYCRANQGTITLAITWALLSIGILVVSLRLYVRFGPRYRIGWDDYTAMASLVIGIITAGIITKIIASGLGKHTSCLPQAAYKYLEQLIIIWEGFNILGIGIIKISMCLTLLRIVELARRRTTQFLWSLLIFVGITHSGLGMIYFIDSAAGHPQSHIITWAGYIIWAMDAATDLICAGIPILVIRRLQMDMRAKLALCGLMSLGVLTAGCAVAKAISLQRVTADDITWDLNIVAIWAAIEQFLGIIITSIPMLRPLFSDSHKSFHSCLRIRFGTQSYSSWGKNRNGSGSSPLVRSQPKQQIKGPDIDLRDAKKTLPPPGACHGHGQADRNYCADPTHSIVKEEDYVTENIPDDFEENRAVTAQHF</sequence>
<dbReference type="AlphaFoldDB" id="A0AA39QYU1"/>
<evidence type="ECO:0000256" key="3">
    <source>
        <dbReference type="ARBA" id="ARBA00022989"/>
    </source>
</evidence>
<organism evidence="9 10">
    <name type="scientific">Cladonia borealis</name>
    <dbReference type="NCBI Taxonomy" id="184061"/>
    <lineage>
        <taxon>Eukaryota</taxon>
        <taxon>Fungi</taxon>
        <taxon>Dikarya</taxon>
        <taxon>Ascomycota</taxon>
        <taxon>Pezizomycotina</taxon>
        <taxon>Lecanoromycetes</taxon>
        <taxon>OSLEUM clade</taxon>
        <taxon>Lecanoromycetidae</taxon>
        <taxon>Lecanorales</taxon>
        <taxon>Lecanorineae</taxon>
        <taxon>Cladoniaceae</taxon>
        <taxon>Cladonia</taxon>
    </lineage>
</organism>
<dbReference type="InterPro" id="IPR049326">
    <property type="entry name" value="Rhodopsin_dom_fungi"/>
</dbReference>
<evidence type="ECO:0000313" key="9">
    <source>
        <dbReference type="EMBL" id="KAK0510946.1"/>
    </source>
</evidence>
<dbReference type="InterPro" id="IPR052337">
    <property type="entry name" value="SAT4-like"/>
</dbReference>
<dbReference type="PANTHER" id="PTHR33048:SF146">
    <property type="entry name" value="INTEGRAL MEMBRANE PROTEIN"/>
    <property type="match status" value="1"/>
</dbReference>